<dbReference type="EMBL" id="CP000828">
    <property type="protein sequence ID" value="ABW25550.1"/>
    <property type="molecule type" value="Genomic_DNA"/>
</dbReference>
<accession>B0CC08</accession>
<organism evidence="2 3">
    <name type="scientific">Acaryochloris marina (strain MBIC 11017)</name>
    <dbReference type="NCBI Taxonomy" id="329726"/>
    <lineage>
        <taxon>Bacteria</taxon>
        <taxon>Bacillati</taxon>
        <taxon>Cyanobacteriota</taxon>
        <taxon>Cyanophyceae</taxon>
        <taxon>Acaryochloridales</taxon>
        <taxon>Acaryochloridaceae</taxon>
        <taxon>Acaryochloris</taxon>
    </lineage>
</organism>
<dbReference type="STRING" id="329726.AM1_0497"/>
<dbReference type="Proteomes" id="UP000000268">
    <property type="component" value="Chromosome"/>
</dbReference>
<feature type="domain" description="HTH-like" evidence="1">
    <location>
        <begin position="12"/>
        <end position="43"/>
    </location>
</feature>
<proteinExistence type="predicted"/>
<protein>
    <recommendedName>
        <fullName evidence="1">HTH-like domain-containing protein</fullName>
    </recommendedName>
</protein>
<dbReference type="Pfam" id="PF13276">
    <property type="entry name" value="HTH_21"/>
    <property type="match status" value="1"/>
</dbReference>
<dbReference type="KEGG" id="amr:AM1_0497"/>
<dbReference type="InterPro" id="IPR025948">
    <property type="entry name" value="HTH-like_dom"/>
</dbReference>
<sequence>MYYHARGQPDESELKAAIAGVAGAYPTYGYRRITAQLQRQGYLEFGLSLNLQTE</sequence>
<evidence type="ECO:0000313" key="2">
    <source>
        <dbReference type="EMBL" id="ABW25550.1"/>
    </source>
</evidence>
<dbReference type="eggNOG" id="COG2801">
    <property type="taxonomic scope" value="Bacteria"/>
</dbReference>
<name>B0CC08_ACAM1</name>
<evidence type="ECO:0000259" key="1">
    <source>
        <dbReference type="Pfam" id="PF13276"/>
    </source>
</evidence>
<gene>
    <name evidence="2" type="ordered locus">AM1_0497</name>
</gene>
<dbReference type="HOGENOM" id="CLU_3039282_0_0_3"/>
<dbReference type="AlphaFoldDB" id="B0CC08"/>
<reference evidence="2 3" key="1">
    <citation type="journal article" date="2008" name="Proc. Natl. Acad. Sci. U.S.A.">
        <title>Niche adaptation and genome expansion in the chlorophyll d-producing cyanobacterium Acaryochloris marina.</title>
        <authorList>
            <person name="Swingley W.D."/>
            <person name="Chen M."/>
            <person name="Cheung P.C."/>
            <person name="Conrad A.L."/>
            <person name="Dejesa L.C."/>
            <person name="Hao J."/>
            <person name="Honchak B.M."/>
            <person name="Karbach L.E."/>
            <person name="Kurdoglu A."/>
            <person name="Lahiri S."/>
            <person name="Mastrian S.D."/>
            <person name="Miyashita H."/>
            <person name="Page L."/>
            <person name="Ramakrishna P."/>
            <person name="Satoh S."/>
            <person name="Sattley W.M."/>
            <person name="Shimada Y."/>
            <person name="Taylor H.L."/>
            <person name="Tomo T."/>
            <person name="Tsuchiya T."/>
            <person name="Wang Z.T."/>
            <person name="Raymond J."/>
            <person name="Mimuro M."/>
            <person name="Blankenship R.E."/>
            <person name="Touchman J.W."/>
        </authorList>
    </citation>
    <scope>NUCLEOTIDE SEQUENCE [LARGE SCALE GENOMIC DNA]</scope>
    <source>
        <strain evidence="3">MBIC 11017</strain>
    </source>
</reference>
<evidence type="ECO:0000313" key="3">
    <source>
        <dbReference type="Proteomes" id="UP000000268"/>
    </source>
</evidence>
<keyword evidence="3" id="KW-1185">Reference proteome</keyword>